<accession>A0A0G0LCN4</accession>
<dbReference type="AlphaFoldDB" id="A0A0G0LCN4"/>
<organism evidence="1 2">
    <name type="scientific">Candidatus Woesebacteria bacterium GW2011_GWB1_38_8</name>
    <dbReference type="NCBI Taxonomy" id="1618570"/>
    <lineage>
        <taxon>Bacteria</taxon>
        <taxon>Candidatus Woeseibacteriota</taxon>
    </lineage>
</organism>
<dbReference type="InterPro" id="IPR005335">
    <property type="entry name" value="Terminase_ssu"/>
</dbReference>
<evidence type="ECO:0000313" key="2">
    <source>
        <dbReference type="Proteomes" id="UP000034081"/>
    </source>
</evidence>
<dbReference type="EMBL" id="LBVL01000005">
    <property type="protein sequence ID" value="KKQ85635.1"/>
    <property type="molecule type" value="Genomic_DNA"/>
</dbReference>
<proteinExistence type="predicted"/>
<dbReference type="Gene3D" id="1.10.10.1400">
    <property type="entry name" value="Terminase, small subunit, N-terminal DNA-binding domain, HTH motif"/>
    <property type="match status" value="1"/>
</dbReference>
<comment type="caution">
    <text evidence="1">The sequence shown here is derived from an EMBL/GenBank/DDBJ whole genome shotgun (WGS) entry which is preliminary data.</text>
</comment>
<evidence type="ECO:0000313" key="1">
    <source>
        <dbReference type="EMBL" id="KKQ85635.1"/>
    </source>
</evidence>
<gene>
    <name evidence="1" type="ORF">UT08_C0005G0086</name>
</gene>
<reference evidence="1 2" key="1">
    <citation type="journal article" date="2015" name="Nature">
        <title>rRNA introns, odd ribosomes, and small enigmatic genomes across a large radiation of phyla.</title>
        <authorList>
            <person name="Brown C.T."/>
            <person name="Hug L.A."/>
            <person name="Thomas B.C."/>
            <person name="Sharon I."/>
            <person name="Castelle C.J."/>
            <person name="Singh A."/>
            <person name="Wilkins M.J."/>
            <person name="Williams K.H."/>
            <person name="Banfield J.F."/>
        </authorList>
    </citation>
    <scope>NUCLEOTIDE SEQUENCE [LARGE SCALE GENOMIC DNA]</scope>
</reference>
<dbReference type="STRING" id="1618570.UT08_C0005G0086"/>
<name>A0A0G0LCN4_9BACT</name>
<dbReference type="Pfam" id="PF03592">
    <property type="entry name" value="Terminase_2"/>
    <property type="match status" value="1"/>
</dbReference>
<protein>
    <recommendedName>
        <fullName evidence="3">Terminase small subunit</fullName>
    </recommendedName>
</protein>
<dbReference type="Proteomes" id="UP000034081">
    <property type="component" value="Unassembled WGS sequence"/>
</dbReference>
<evidence type="ECO:0008006" key="3">
    <source>
        <dbReference type="Google" id="ProtNLM"/>
    </source>
</evidence>
<dbReference type="GO" id="GO:0051276">
    <property type="term" value="P:chromosome organization"/>
    <property type="evidence" value="ECO:0007669"/>
    <property type="project" value="InterPro"/>
</dbReference>
<sequence>MDGLTLKQKVFIKEYIEHRNGTRAAMLAYDTQDPDTAGVIAFENLRKPKIIEVLQQMMSLGGITEEYLAKRLKEIIDNPKEGDGTSVAGLNLAGKWKGLGAAKVKFELPPFPKDPEEIEKMLARMRGTRRRLESRQAAY</sequence>
<dbReference type="InterPro" id="IPR038713">
    <property type="entry name" value="Terminase_Gp1_N_sf"/>
</dbReference>